<name>A0A7X1C7L4_LISSE</name>
<evidence type="ECO:0000313" key="6">
    <source>
        <dbReference type="Proteomes" id="UP000523362"/>
    </source>
</evidence>
<keyword evidence="2" id="KW-0472">Membrane</keyword>
<accession>A0A7X1C7L4</accession>
<evidence type="ECO:0000313" key="4">
    <source>
        <dbReference type="EMBL" id="MBC1487353.1"/>
    </source>
</evidence>
<evidence type="ECO:0000313" key="5">
    <source>
        <dbReference type="Proteomes" id="UP000033536"/>
    </source>
</evidence>
<organism evidence="4 6">
    <name type="scientific">Listeria seeligeri</name>
    <dbReference type="NCBI Taxonomy" id="1640"/>
    <lineage>
        <taxon>Bacteria</taxon>
        <taxon>Bacillati</taxon>
        <taxon>Bacillota</taxon>
        <taxon>Bacilli</taxon>
        <taxon>Bacillales</taxon>
        <taxon>Listeriaceae</taxon>
        <taxon>Listeria</taxon>
    </lineage>
</organism>
<feature type="transmembrane region" description="Helical" evidence="2">
    <location>
        <begin position="6"/>
        <end position="28"/>
    </location>
</feature>
<dbReference type="Proteomes" id="UP000033536">
    <property type="component" value="Unassembled WGS sequence"/>
</dbReference>
<feature type="compositionally biased region" description="Polar residues" evidence="1">
    <location>
        <begin position="61"/>
        <end position="71"/>
    </location>
</feature>
<dbReference type="Proteomes" id="UP000523362">
    <property type="component" value="Unassembled WGS sequence"/>
</dbReference>
<dbReference type="RefSeq" id="WP_003745483.1">
    <property type="nucleotide sequence ID" value="NZ_CBCPLZ010000008.1"/>
</dbReference>
<evidence type="ECO:0000256" key="2">
    <source>
        <dbReference type="SAM" id="Phobius"/>
    </source>
</evidence>
<dbReference type="AlphaFoldDB" id="A0A7X1C7L4"/>
<feature type="compositionally biased region" description="Polar residues" evidence="1">
    <location>
        <begin position="103"/>
        <end position="112"/>
    </location>
</feature>
<dbReference type="GeneID" id="32489025"/>
<comment type="caution">
    <text evidence="4">The sequence shown here is derived from an EMBL/GenBank/DDBJ whole genome shotgun (WGS) entry which is preliminary data.</text>
</comment>
<evidence type="ECO:0000256" key="1">
    <source>
        <dbReference type="SAM" id="MobiDB-lite"/>
    </source>
</evidence>
<dbReference type="OMA" id="RANYKPQ"/>
<reference evidence="3 5" key="1">
    <citation type="submission" date="2015-02" db="EMBL/GenBank/DDBJ databases">
        <title>Sequencing of Listeria spp. dairy environmental strains.</title>
        <authorList>
            <person name="Muhterem-Uyar M."/>
            <person name="Wagner M."/>
            <person name="Schmitz-Esser S."/>
            <person name="Stessl B."/>
        </authorList>
    </citation>
    <scope>NUCLEOTIDE SEQUENCE [LARGE SCALE GENOMIC DNA]</scope>
    <source>
        <strain evidence="3 5">7KSM</strain>
    </source>
</reference>
<reference evidence="4 6" key="2">
    <citation type="submission" date="2020-03" db="EMBL/GenBank/DDBJ databases">
        <title>Soil Listeria distribution.</title>
        <authorList>
            <person name="Liao J."/>
            <person name="Wiedmann M."/>
        </authorList>
    </citation>
    <scope>NUCLEOTIDE SEQUENCE [LARGE SCALE GENOMIC DNA]</scope>
    <source>
        <strain evidence="4 6">FSL L7-1560</strain>
    </source>
</reference>
<keyword evidence="2" id="KW-1133">Transmembrane helix</keyword>
<evidence type="ECO:0000313" key="3">
    <source>
        <dbReference type="EMBL" id="KKD45049.1"/>
    </source>
</evidence>
<feature type="region of interest" description="Disordered" evidence="1">
    <location>
        <begin position="34"/>
        <end position="121"/>
    </location>
</feature>
<protein>
    <submittedName>
        <fullName evidence="4">Uncharacterized protein</fullName>
    </submittedName>
</protein>
<dbReference type="EMBL" id="JYOM01000015">
    <property type="protein sequence ID" value="KKD45049.1"/>
    <property type="molecule type" value="Genomic_DNA"/>
</dbReference>
<sequence length="142" mass="16108">MDLSSFLEGGWESLLVVIGILGFIISFFSKSNSATKEQAKPAPPKPKHVHTQVTKKPAKRTVTQGTFTQNKQQDKELAEQRAALQNSIREVEREASRKRKTKSFQSGTTYSNKRARKLRGRLQEAIITKEILDKPVSLRKDR</sequence>
<keyword evidence="5" id="KW-1185">Reference proteome</keyword>
<dbReference type="EMBL" id="JAARRG010000016">
    <property type="protein sequence ID" value="MBC1487353.1"/>
    <property type="molecule type" value="Genomic_DNA"/>
</dbReference>
<keyword evidence="2" id="KW-0812">Transmembrane</keyword>
<gene>
    <name evidence="4" type="ORF">HB897_14055</name>
    <name evidence="3" type="ORF">UQ68_12215</name>
</gene>
<proteinExistence type="predicted"/>